<dbReference type="Pfam" id="PF01345">
    <property type="entry name" value="DUF11"/>
    <property type="match status" value="6"/>
</dbReference>
<dbReference type="InterPro" id="IPR023365">
    <property type="entry name" value="Sortase_dom-sf"/>
</dbReference>
<feature type="region of interest" description="Disordered" evidence="2">
    <location>
        <begin position="3213"/>
        <end position="3237"/>
    </location>
</feature>
<dbReference type="OrthoDB" id="134515at2"/>
<dbReference type="Proteomes" id="UP000053370">
    <property type="component" value="Unassembled WGS sequence"/>
</dbReference>
<dbReference type="NCBIfam" id="TIGR01451">
    <property type="entry name" value="B_ant_repeat"/>
    <property type="match status" value="11"/>
</dbReference>
<proteinExistence type="predicted"/>
<dbReference type="Pfam" id="PF25564">
    <property type="entry name" value="DUF7933"/>
    <property type="match status" value="1"/>
</dbReference>
<dbReference type="CDD" id="cd05829">
    <property type="entry name" value="Sortase_F"/>
    <property type="match status" value="1"/>
</dbReference>
<dbReference type="InterPro" id="IPR005754">
    <property type="entry name" value="Sortase"/>
</dbReference>
<gene>
    <name evidence="4" type="ORF">ATC1_1333</name>
</gene>
<dbReference type="EMBL" id="DF968181">
    <property type="protein sequence ID" value="GAP40069.1"/>
    <property type="molecule type" value="Genomic_DNA"/>
</dbReference>
<feature type="domain" description="PKD" evidence="3">
    <location>
        <begin position="2116"/>
        <end position="2170"/>
    </location>
</feature>
<evidence type="ECO:0000256" key="2">
    <source>
        <dbReference type="SAM" id="MobiDB-lite"/>
    </source>
</evidence>
<organism evidence="4">
    <name type="scientific">Flexilinea flocculi</name>
    <dbReference type="NCBI Taxonomy" id="1678840"/>
    <lineage>
        <taxon>Bacteria</taxon>
        <taxon>Bacillati</taxon>
        <taxon>Chloroflexota</taxon>
        <taxon>Anaerolineae</taxon>
        <taxon>Anaerolineales</taxon>
        <taxon>Anaerolineaceae</taxon>
        <taxon>Flexilinea</taxon>
    </lineage>
</organism>
<evidence type="ECO:0000313" key="5">
    <source>
        <dbReference type="Proteomes" id="UP000053370"/>
    </source>
</evidence>
<dbReference type="PATRIC" id="fig|1678840.3.peg.1239"/>
<dbReference type="Pfam" id="PF18911">
    <property type="entry name" value="PKD_4"/>
    <property type="match status" value="1"/>
</dbReference>
<dbReference type="RefSeq" id="WP_062279056.1">
    <property type="nucleotide sequence ID" value="NZ_DF968181.1"/>
</dbReference>
<accession>A0A0S7BI34</accession>
<dbReference type="InterPro" id="IPR047589">
    <property type="entry name" value="DUF11_rpt"/>
</dbReference>
<dbReference type="InterPro" id="IPR001434">
    <property type="entry name" value="OmcB-like_DUF11"/>
</dbReference>
<dbReference type="STRING" id="1678840.ATC1_1333"/>
<dbReference type="InterPro" id="IPR035986">
    <property type="entry name" value="PKD_dom_sf"/>
</dbReference>
<dbReference type="SUPFAM" id="SSF49785">
    <property type="entry name" value="Galactose-binding domain-like"/>
    <property type="match status" value="1"/>
</dbReference>
<evidence type="ECO:0000313" key="4">
    <source>
        <dbReference type="EMBL" id="GAP40069.1"/>
    </source>
</evidence>
<dbReference type="Gene3D" id="2.40.260.10">
    <property type="entry name" value="Sortase"/>
    <property type="match status" value="1"/>
</dbReference>
<dbReference type="CDD" id="cd00146">
    <property type="entry name" value="PKD"/>
    <property type="match status" value="1"/>
</dbReference>
<dbReference type="PANTHER" id="PTHR34819:SF3">
    <property type="entry name" value="CELL SURFACE PROTEIN"/>
    <property type="match status" value="1"/>
</dbReference>
<dbReference type="Pfam" id="PF24346">
    <property type="entry name" value="DUF7507"/>
    <property type="match status" value="13"/>
</dbReference>
<dbReference type="InterPro" id="IPR042001">
    <property type="entry name" value="Sortase_F"/>
</dbReference>
<dbReference type="InterPro" id="IPR000601">
    <property type="entry name" value="PKD_dom"/>
</dbReference>
<reference evidence="4" key="1">
    <citation type="journal article" date="2015" name="Genome Announc.">
        <title>Draft Genome Sequence of Anaerolineae Strain TC1, a Novel Isolate from a Methanogenic Wastewater Treatment System.</title>
        <authorList>
            <person name="Matsuura N."/>
            <person name="Tourlousse D.M."/>
            <person name="Sun L."/>
            <person name="Toyonaga M."/>
            <person name="Kuroda K."/>
            <person name="Ohashi A."/>
            <person name="Cruz R."/>
            <person name="Yamaguchi T."/>
            <person name="Sekiguchi Y."/>
        </authorList>
    </citation>
    <scope>NUCLEOTIDE SEQUENCE [LARGE SCALE GENOMIC DNA]</scope>
    <source>
        <strain evidence="4">TC1</strain>
    </source>
</reference>
<dbReference type="SUPFAM" id="SSF49299">
    <property type="entry name" value="PKD domain"/>
    <property type="match status" value="1"/>
</dbReference>
<protein>
    <submittedName>
        <fullName evidence="4">Sortase family</fullName>
    </submittedName>
</protein>
<evidence type="ECO:0000259" key="3">
    <source>
        <dbReference type="PROSITE" id="PS50093"/>
    </source>
</evidence>
<dbReference type="Gene3D" id="2.60.40.10">
    <property type="entry name" value="Immunoglobulins"/>
    <property type="match status" value="3"/>
</dbReference>
<dbReference type="GO" id="GO:0016787">
    <property type="term" value="F:hydrolase activity"/>
    <property type="evidence" value="ECO:0007669"/>
    <property type="project" value="UniProtKB-KW"/>
</dbReference>
<dbReference type="PROSITE" id="PS50093">
    <property type="entry name" value="PKD"/>
    <property type="match status" value="1"/>
</dbReference>
<dbReference type="PANTHER" id="PTHR34819">
    <property type="entry name" value="LARGE CYSTEINE-RICH PERIPLASMIC PROTEIN OMCB"/>
    <property type="match status" value="1"/>
</dbReference>
<dbReference type="InterPro" id="IPR008979">
    <property type="entry name" value="Galactose-bd-like_sf"/>
</dbReference>
<dbReference type="SMART" id="SM00089">
    <property type="entry name" value="PKD"/>
    <property type="match status" value="1"/>
</dbReference>
<keyword evidence="5" id="KW-1185">Reference proteome</keyword>
<keyword evidence="1" id="KW-0378">Hydrolase</keyword>
<dbReference type="Pfam" id="PF04203">
    <property type="entry name" value="Sortase"/>
    <property type="match status" value="1"/>
</dbReference>
<dbReference type="InterPro" id="IPR055354">
    <property type="entry name" value="DUF7507"/>
</dbReference>
<dbReference type="InterPro" id="IPR051172">
    <property type="entry name" value="Chlamydia_OmcB"/>
</dbReference>
<dbReference type="SUPFAM" id="SSF63817">
    <property type="entry name" value="Sortase"/>
    <property type="match status" value="1"/>
</dbReference>
<evidence type="ECO:0000256" key="1">
    <source>
        <dbReference type="ARBA" id="ARBA00022801"/>
    </source>
</evidence>
<dbReference type="InterPro" id="IPR022409">
    <property type="entry name" value="PKD/Chitinase_dom"/>
</dbReference>
<dbReference type="InterPro" id="IPR057693">
    <property type="entry name" value="DUF7933"/>
</dbReference>
<name>A0A0S7BI34_9CHLR</name>
<sequence length="3594" mass="369106">MSFQITNTSAAALSNVVVNFSSFTGTNASYFKTPSDQTRTIVSLAAGASVGTYFYVDYSEVCNHSKGGGDPFGGYTANYTISATATGYTAVNRAGTVTTSTLLSANAGGIAQSSVLGPGVFLGQLLTQKVVYSFGNNTDLFFQPAGEAGFPDSCVRLVASTVTAISGGVTGVTVGQQNYLAFPTASIPGGGGTITITYSWEINCRNSQVMVHPWSAARSGSQYKYTGFASSTILSAALPTLTMAKTASPSTLASNTAGPITWTVVFSNSTPVAITLDSITDVLPTCMTVANPAASGSDVTAANSSSLPSVGANGTVNWIGSGLGYPIAANSSLKLIYTTAITGCPNGFNYSNSATGLQGSTTVGPATATVNIGLPTALGLTKNISTLSFNAVGQILTYTYIIKNTGTSGSVDGPFTVTDDKPLTVLGIDYPAGDPFPCGNGPLAAGMTTSCIATYTVTAADVISGTITNTAIAAGSGLTSDSAKAMTIYAGPGLSLTKTPSLPTFQTAGNIITYTYVIKNTGNVVLSGPFTVTDDHIGSPLGTPFICGSGPLAIGGTTSCTAAYTITSADATAGFVLNTASATGNGITTNQTQANVIQAQTPGVTVAKSVLPTAFTTAGNTLTYTYTVTNTGNTTLSSITISDDHIGSPAGTAFACGSGTLAAGATRTCSVSYTVTAADIASGSVKNTATASSISGSGGNQIVVNSDPVSVTANKAAPALTMSKNVTETSYSNVGTVIHYAYTVKNTGNVSVTGPITISDNMINGGSSFTCSNNNLAVGGSISCNAIYLVNQTDLDKGSVTNTASASGVGVTSPTDSKTIYADQTPALSLTKNPSLENFTAAGQTIAYTYTIRNTGNVTLNGPFWVSDDHLGSPLGTPFTCGSGPLTPDATTSCTSSYTTTETDLTARKVTNFASVSGNGITSAVASATVSVLESDLSISKNDGSATYTAGNPISYTIIVSNNGPSNANGVSISDAVPATITGITQNCVASGIASCGIDASSGNDISFSGVNINAGAANYLTITVNGIISATMTEPLVNTATVVVGTGQVDPISDNNTATDTDTSQPQTELLIFKSDDRGTYTAGSPISYTIIVKNNGPSNASGVSISDTVPVSITGVTENCVASGTASCGSNGSSGNDILFTGISINAGAANYLTITVNGTVSAGASGTLVNTAIVEPGTGQTDPISGNNSAPDANLANPQTDLIITKTAGSGSYTAGNPISYIIKVSNNGPSDASGASISDTVPDWITGVTENCVASGTASCGANGSSGNDILFTGMSISAGAENYLTITVNGTVSASARGNLENTVQVNAGSGQTDPTSENNSATESVTINPALAPVITKVFSPNSIPVGGLTTLTLNITNPNTDTALSGVAFSDTYPAGLINNSPLSTINTCGGTLVASEGGNTLSYTGGSIPANGTCSVSVVVKATSSGSLTNTSSEVTAVNSDPGGASSDVLTVIAVADLGITKTDGVLTVKSVDSPLTPVTYTLTVVNTGTITAAGVELKDTIPANLNFVSSTCGTPAIEGSIYTWALADIAANASYSCTVTCSVAAGLSDGTRISNYAHISTTSTEPNLTNNEVADINIVQSTDAPDLRVTKTDGQTSVLSGDTITYTISYTNASLTADATGVVLTDTIPSNASYISSSDSGVNVGSTVTWTIGNLAANETGTRTVTIQVNDSLLSGAAVLNRVNIHGTETDYNLMDNSSTDSDVVVAPYVVIEKSVSGDASIGGILTYSIHWQNNSTADAAEVVITDAIPSHTTLVPGSITASGSESGGTITWNLGTQPPGSSGTVSFQVSAAEGAGGDVSTTPSLSTETGSGSVTVVSKTSAYTTLPWCDSSRCLGYKTIYQGTGNANSVGPIGWNDNPRAVAASDADAFASSPWIQPTAADVETFYWMNSSVLNAEWTAAQTDYQLTGTIAVTQGSDSVTGTGTLFTSELTVGDSISIDNNDYKVASITDDFHLTLTAPYAGDTNSGLSYYTEGIVDPNYSFFRQAFCLPLNASNLNGTLNISSDDTSSIYINGIYLGQHTGAGAYGTYSGANSIQSGINILAVELENNIHNGHKVYSGGDHSGLLFNLQANYGSLRPFASAPTMIMTGQAATFTIDENALGGRTPYDYSVDFGDGSSAPYQASTTITHVYDAPGVYVAQVTARAQYGCTGTDQVTINVLPIGNQILANTANVAYKNSTLTGTYAGQSGAGINLLPGLILEKTTSTSGYTMVGDTISYNFTLTNNGNVTLTAPTIRDDHIGEFNCGTGPLNPEATTSCTQTYTVTQADLDAGNVKNIATGHASFNGDNVDSNVDEVTVSGSQSPSLLLTKTAEPSIYSAVGQTIQYTYTIKNNGNVTLSGPFSITDDKTTVACTQPEDGLLSLDEEMTCAAVYKITLGDLDSGIVTNNATGHANFKGVAVDSNSDDFTVNATQSPSISLTKTAEPLTYSAVDDEITYSYTLTNTGNVTLSSPFNITDDHIGNPTNTPFDCGSLTSLPVGETTSCTATYAITQADLDSGSVTNTAQGHAKFNDVPVISEPDVFTVNAIQSPELSVTKTDDRNPANFNTLGQVVTYTLTATNNGNITLHNVTVSDSPTLDDFTCDPLNGSVLAPDEKLTCSGKHTINQDDLDNGFFNDMASASSTEITASNATNVINANQNGLLSLTKTDDLSPANFDTLGQVVTYTLTATNNGNITLHNVTVNDSPMLDDFSCDPVNGSDLEPFASMVCNGTHTINQTDLDNGYLIDTASASSDEATAPYSSVTLTATQTARLELSKAANPSEYYQVGQIINYTYTIKNTGNVNLTGIFSVSDDKASVTCSAPEDGTLSPNEEMICSATYAITQADLITGIVTNSAFASGFFGSNPINSDPVDETIIIGEIPSILVVKSSTTNEISSAGDVVPYTFTVTNQGEMPLTGVTVVDPNCTGSISLPTGDTNLDGKLQVDENWIYHCNHTVTQSEIDAGGTLSNTVTVDSNESTPYTDTLEINIVQNAGLTLEKTAEEYTYNQVGDILHFSITAHNSGNVTLTAVEISDPKITGLDCDLDIPAILLPNESLVCRGTHIVVQADLDAGFYSNASSASGTPPDGTALTPNSDLIIYAAPMIGLAKNLVSIKPVTGSAGTWDVEFGFLIRNYDAKLITGLHVVDDLESTFPVPAEILSIQELTSPTLHVNNGFNGISDQNLLTGEDILAGNADATITLVVRLIPASSSYFNTAQVSGIDPDGKTVGDASENGTNPDPDGNNMPGDNWTPTPITFNAYIFDPPHGVKTFDATGLPLLEWTMEWINNTNIIAINAEIHDPIPVGASYSAAGISSGYGLPASYPPGSTNIGVACTDSSTITTTELCYYEGPTPANPRGQIIWKGILGPDLGGFDPIVAVNDLQINFFVKVNDGITGVENRATIDSDRNGDGDTIDSGETDVASADANWKTIPPIPEVLPETGFPAGKRTVLPAQPAALAYRNLSGFTIEIPIIDSFAELVVVPQDDKTKFSVEWLGNRAGLLEGTALPGEGTSIIAGHNHIDLGTAGPFAFLLNLKENDRIFVNTAKDKFLVYSVYANQLVQPDDVDAVFQNTIPGSLVLITCEQELLEGGYQYRRIVYAKPLL</sequence>
<dbReference type="InterPro" id="IPR013783">
    <property type="entry name" value="Ig-like_fold"/>
</dbReference>